<name>A0A6J5E4Z7_9BURK</name>
<organism evidence="1 2">
    <name type="scientific">Paraburkholderia solisilvae</name>
    <dbReference type="NCBI Taxonomy" id="624376"/>
    <lineage>
        <taxon>Bacteria</taxon>
        <taxon>Pseudomonadati</taxon>
        <taxon>Pseudomonadota</taxon>
        <taxon>Betaproteobacteria</taxon>
        <taxon>Burkholderiales</taxon>
        <taxon>Burkholderiaceae</taxon>
        <taxon>Paraburkholderia</taxon>
    </lineage>
</organism>
<evidence type="ECO:0000313" key="1">
    <source>
        <dbReference type="EMBL" id="CAB3760175.1"/>
    </source>
</evidence>
<dbReference type="RefSeq" id="WP_175112017.1">
    <property type="nucleotide sequence ID" value="NZ_CADIKF010000025.1"/>
</dbReference>
<evidence type="ECO:0000313" key="2">
    <source>
        <dbReference type="Proteomes" id="UP000494329"/>
    </source>
</evidence>
<protein>
    <submittedName>
        <fullName evidence="1">Uncharacterized protein</fullName>
    </submittedName>
</protein>
<dbReference type="AlphaFoldDB" id="A0A6J5E4Z7"/>
<sequence length="83" mass="9758">MQRIRLDAAAAANAEDAEVWRWFSGLLEERRVRWRYMFSRWVVNVDRVHVATEQNFYDAIRMAKEAATRRGLGLSTIGCSRIR</sequence>
<dbReference type="Proteomes" id="UP000494329">
    <property type="component" value="Unassembled WGS sequence"/>
</dbReference>
<gene>
    <name evidence="1" type="ORF">LMG29739_03319</name>
</gene>
<proteinExistence type="predicted"/>
<keyword evidence="2" id="KW-1185">Reference proteome</keyword>
<reference evidence="1 2" key="1">
    <citation type="submission" date="2020-04" db="EMBL/GenBank/DDBJ databases">
        <authorList>
            <person name="De Canck E."/>
        </authorList>
    </citation>
    <scope>NUCLEOTIDE SEQUENCE [LARGE SCALE GENOMIC DNA]</scope>
    <source>
        <strain evidence="1 2">LMG 29739</strain>
    </source>
</reference>
<dbReference type="EMBL" id="CADIKF010000025">
    <property type="protein sequence ID" value="CAB3760175.1"/>
    <property type="molecule type" value="Genomic_DNA"/>
</dbReference>
<accession>A0A6J5E4Z7</accession>